<dbReference type="CDD" id="cd00431">
    <property type="entry name" value="cysteine_hydrolases"/>
    <property type="match status" value="1"/>
</dbReference>
<dbReference type="RefSeq" id="WP_051607252.1">
    <property type="nucleotide sequence ID" value="NZ_CP141191.1"/>
</dbReference>
<dbReference type="EMBL" id="JBEOQB010000005">
    <property type="protein sequence ID" value="MEZ0453563.1"/>
    <property type="molecule type" value="Genomic_DNA"/>
</dbReference>
<sequence length="211" mass="24031">MEMNWNRSALLIIDMQNDFAKPDGNAYIDRTKDVIENVAYLADTFRRNQLPVLHIVRLYLKDGSNAELCRKEVIRQSKAMVIPGSSGAKIVQELLPKNVEMYEDKKLLTGSILQLAPFDFVAYKPRWGAFYKTNLEAWLKNRKINSLVIAGCNFPNCPRTTIFEASERDYRLAIVPEAISQIYPKGIDELKGIGVNVLEHSVLKKELENGK</sequence>
<evidence type="ECO:0000313" key="4">
    <source>
        <dbReference type="EMBL" id="VTR47591.1"/>
    </source>
</evidence>
<dbReference type="EC" id="3.-.-.-" evidence="3 4"/>
<dbReference type="PANTHER" id="PTHR43540:SF6">
    <property type="entry name" value="ISOCHORISMATASE-LIKE DOMAIN-CONTAINING PROTEIN"/>
    <property type="match status" value="1"/>
</dbReference>
<reference evidence="3 6" key="2">
    <citation type="submission" date="2024-06" db="EMBL/GenBank/DDBJ databases">
        <title>Soil Sphingobacterium thalpophilum.</title>
        <authorList>
            <person name="Yang J."/>
            <person name="Li J."/>
        </authorList>
    </citation>
    <scope>NUCLEOTIDE SEQUENCE [LARGE SCALE GENOMIC DNA]</scope>
    <source>
        <strain evidence="3 6">22g91tb</strain>
    </source>
</reference>
<keyword evidence="1 4" id="KW-0378">Hydrolase</keyword>
<dbReference type="InterPro" id="IPR036380">
    <property type="entry name" value="Isochorismatase-like_sf"/>
</dbReference>
<dbReference type="Proteomes" id="UP001566204">
    <property type="component" value="Unassembled WGS sequence"/>
</dbReference>
<feature type="domain" description="Isochorismatase-like" evidence="2">
    <location>
        <begin position="117"/>
        <end position="184"/>
    </location>
</feature>
<evidence type="ECO:0000259" key="2">
    <source>
        <dbReference type="Pfam" id="PF00857"/>
    </source>
</evidence>
<name>A0A4U9VV92_9SPHI</name>
<dbReference type="SUPFAM" id="SSF52499">
    <property type="entry name" value="Isochorismatase-like hydrolases"/>
    <property type="match status" value="1"/>
</dbReference>
<organism evidence="4 5">
    <name type="scientific">Sphingobacterium thalpophilum</name>
    <dbReference type="NCBI Taxonomy" id="259"/>
    <lineage>
        <taxon>Bacteria</taxon>
        <taxon>Pseudomonadati</taxon>
        <taxon>Bacteroidota</taxon>
        <taxon>Sphingobacteriia</taxon>
        <taxon>Sphingobacteriales</taxon>
        <taxon>Sphingobacteriaceae</taxon>
        <taxon>Sphingobacterium</taxon>
    </lineage>
</organism>
<dbReference type="InterPro" id="IPR000868">
    <property type="entry name" value="Isochorismatase-like_dom"/>
</dbReference>
<evidence type="ECO:0000256" key="1">
    <source>
        <dbReference type="ARBA" id="ARBA00022801"/>
    </source>
</evidence>
<gene>
    <name evidence="4" type="primary">yecD</name>
    <name evidence="3" type="ORF">ABTW24_18365</name>
    <name evidence="4" type="ORF">NCTC11429_03548</name>
</gene>
<dbReference type="Gene3D" id="3.40.50.850">
    <property type="entry name" value="Isochorismatase-like"/>
    <property type="match status" value="1"/>
</dbReference>
<dbReference type="Pfam" id="PF00857">
    <property type="entry name" value="Isochorismatase"/>
    <property type="match status" value="2"/>
</dbReference>
<dbReference type="GeneID" id="78464213"/>
<dbReference type="KEGG" id="stha:NCTC11429_03548"/>
<evidence type="ECO:0000313" key="6">
    <source>
        <dbReference type="Proteomes" id="UP001566204"/>
    </source>
</evidence>
<dbReference type="STRING" id="1123265.GCA_000686625_05062"/>
<proteinExistence type="predicted"/>
<dbReference type="AlphaFoldDB" id="A0A4U9VV92"/>
<keyword evidence="6" id="KW-1185">Reference proteome</keyword>
<dbReference type="InterPro" id="IPR050272">
    <property type="entry name" value="Isochorismatase-like_hydrls"/>
</dbReference>
<reference evidence="4 5" key="1">
    <citation type="submission" date="2019-05" db="EMBL/GenBank/DDBJ databases">
        <authorList>
            <consortium name="Pathogen Informatics"/>
        </authorList>
    </citation>
    <scope>NUCLEOTIDE SEQUENCE [LARGE SCALE GENOMIC DNA]</scope>
    <source>
        <strain evidence="4 5">NCTC11429</strain>
    </source>
</reference>
<evidence type="ECO:0000313" key="5">
    <source>
        <dbReference type="Proteomes" id="UP000308196"/>
    </source>
</evidence>
<dbReference type="EMBL" id="LR590484">
    <property type="protein sequence ID" value="VTR47591.1"/>
    <property type="molecule type" value="Genomic_DNA"/>
</dbReference>
<dbReference type="PANTHER" id="PTHR43540">
    <property type="entry name" value="PEROXYUREIDOACRYLATE/UREIDOACRYLATE AMIDOHYDROLASE-RELATED"/>
    <property type="match status" value="1"/>
</dbReference>
<dbReference type="Proteomes" id="UP000308196">
    <property type="component" value="Chromosome"/>
</dbReference>
<accession>A0A4U9VV92</accession>
<evidence type="ECO:0000313" key="3">
    <source>
        <dbReference type="EMBL" id="MEZ0453563.1"/>
    </source>
</evidence>
<protein>
    <submittedName>
        <fullName evidence="3">Isochorismatase family cysteine hydrolase</fullName>
        <ecNumber evidence="3 4">3.-.-.-</ecNumber>
    </submittedName>
    <submittedName>
        <fullName evidence="4">Isochorismatase family protein yecD</fullName>
    </submittedName>
</protein>
<dbReference type="GO" id="GO:0016787">
    <property type="term" value="F:hydrolase activity"/>
    <property type="evidence" value="ECO:0007669"/>
    <property type="project" value="UniProtKB-KW"/>
</dbReference>
<feature type="domain" description="Isochorismatase-like" evidence="2">
    <location>
        <begin position="8"/>
        <end position="101"/>
    </location>
</feature>